<dbReference type="PANTHER" id="PTHR12420">
    <property type="entry name" value="PHD FINGER PROTEIN"/>
    <property type="match status" value="1"/>
</dbReference>
<dbReference type="InterPro" id="IPR051188">
    <property type="entry name" value="PHD-type_Zinc_Finger"/>
</dbReference>
<dbReference type="WBParaSite" id="nRc.2.0.1.t22563-RA">
    <property type="protein sequence ID" value="nRc.2.0.1.t22563-RA"/>
    <property type="gene ID" value="nRc.2.0.1.g22563"/>
</dbReference>
<name>A0A915J7X0_ROMCU</name>
<keyword evidence="1" id="KW-1185">Reference proteome</keyword>
<dbReference type="GO" id="GO:0005634">
    <property type="term" value="C:nucleus"/>
    <property type="evidence" value="ECO:0007669"/>
    <property type="project" value="TreeGrafter"/>
</dbReference>
<dbReference type="OMA" id="CTHENSL"/>
<sequence>MPSWRPANSCPFICRSRKRIKKRIKEKSGKIIRKIRFKPEKLSSLNKIIRKYQAGSCLFCDSNSQDENLCGDLRFYEPLNLTVHYFCLLFSPNLIQNQQDSFGLAGFQITKIVDEIICAQKNICFYCCKPGANARCLHEENGLKREKTAAQFCKNLFHVSGKKCFNKQVKNLNFSTKSGKNSIFRTYCHEHHVIPRGPWELQRSGRMRFYGYGMVRCGICSLYVKSRADLDVFRSFCCKFAYFHGECTQKLALSAGGYALRCPLCNNSQDFQNYLLDRGVYIPIRDSMWEIDGENRYASLYERPKICSYENCTSKNFTPEDEILYCCLCGSQAVHKRCLVQNSTISCSKNSKKKKKRRLMPEWKCSSCD</sequence>
<dbReference type="InterPro" id="IPR013083">
    <property type="entry name" value="Znf_RING/FYVE/PHD"/>
</dbReference>
<evidence type="ECO:0000313" key="2">
    <source>
        <dbReference type="WBParaSite" id="nRc.2.0.1.t22563-RA"/>
    </source>
</evidence>
<proteinExistence type="predicted"/>
<reference evidence="2" key="1">
    <citation type="submission" date="2022-11" db="UniProtKB">
        <authorList>
            <consortium name="WormBaseParasite"/>
        </authorList>
    </citation>
    <scope>IDENTIFICATION</scope>
</reference>
<accession>A0A915J7X0</accession>
<evidence type="ECO:0000313" key="1">
    <source>
        <dbReference type="Proteomes" id="UP000887565"/>
    </source>
</evidence>
<dbReference type="Gene3D" id="3.30.40.10">
    <property type="entry name" value="Zinc/RING finger domain, C3HC4 (zinc finger)"/>
    <property type="match status" value="2"/>
</dbReference>
<protein>
    <submittedName>
        <fullName evidence="2">PHD-type domain-containing protein</fullName>
    </submittedName>
</protein>
<dbReference type="Proteomes" id="UP000887565">
    <property type="component" value="Unplaced"/>
</dbReference>
<organism evidence="1 2">
    <name type="scientific">Romanomermis culicivorax</name>
    <name type="common">Nematode worm</name>
    <dbReference type="NCBI Taxonomy" id="13658"/>
    <lineage>
        <taxon>Eukaryota</taxon>
        <taxon>Metazoa</taxon>
        <taxon>Ecdysozoa</taxon>
        <taxon>Nematoda</taxon>
        <taxon>Enoplea</taxon>
        <taxon>Dorylaimia</taxon>
        <taxon>Mermithida</taxon>
        <taxon>Mermithoidea</taxon>
        <taxon>Mermithidae</taxon>
        <taxon>Romanomermis</taxon>
    </lineage>
</organism>
<dbReference type="PANTHER" id="PTHR12420:SF42">
    <property type="entry name" value="G2_M PHASE-SPECIFIC E3 UBIQUITIN-PROTEIN LIGASE"/>
    <property type="match status" value="1"/>
</dbReference>
<dbReference type="AlphaFoldDB" id="A0A915J7X0"/>